<proteinExistence type="predicted"/>
<keyword evidence="3" id="KW-1185">Reference proteome</keyword>
<gene>
    <name evidence="2" type="ORF">F511_34067</name>
</gene>
<accession>A0A2Z7ASV6</accession>
<evidence type="ECO:0000256" key="1">
    <source>
        <dbReference type="SAM" id="SignalP"/>
    </source>
</evidence>
<feature type="signal peptide" evidence="1">
    <location>
        <begin position="1"/>
        <end position="16"/>
    </location>
</feature>
<name>A0A2Z7ASV6_9LAMI</name>
<protein>
    <submittedName>
        <fullName evidence="2">Calcium-transporting ATPase 2, plasma membrane-type</fullName>
    </submittedName>
</protein>
<evidence type="ECO:0000313" key="3">
    <source>
        <dbReference type="Proteomes" id="UP000250235"/>
    </source>
</evidence>
<keyword evidence="1" id="KW-0732">Signal</keyword>
<dbReference type="AlphaFoldDB" id="A0A2Z7ASV6"/>
<reference evidence="2 3" key="1">
    <citation type="journal article" date="2015" name="Proc. Natl. Acad. Sci. U.S.A.">
        <title>The resurrection genome of Boea hygrometrica: A blueprint for survival of dehydration.</title>
        <authorList>
            <person name="Xiao L."/>
            <person name="Yang G."/>
            <person name="Zhang L."/>
            <person name="Yang X."/>
            <person name="Zhao S."/>
            <person name="Ji Z."/>
            <person name="Zhou Q."/>
            <person name="Hu M."/>
            <person name="Wang Y."/>
            <person name="Chen M."/>
            <person name="Xu Y."/>
            <person name="Jin H."/>
            <person name="Xiao X."/>
            <person name="Hu G."/>
            <person name="Bao F."/>
            <person name="Hu Y."/>
            <person name="Wan P."/>
            <person name="Li L."/>
            <person name="Deng X."/>
            <person name="Kuang T."/>
            <person name="Xiang C."/>
            <person name="Zhu J.K."/>
            <person name="Oliver M.J."/>
            <person name="He Y."/>
        </authorList>
    </citation>
    <scope>NUCLEOTIDE SEQUENCE [LARGE SCALE GENOMIC DNA]</scope>
    <source>
        <strain evidence="3">cv. XS01</strain>
    </source>
</reference>
<dbReference type="Proteomes" id="UP000250235">
    <property type="component" value="Unassembled WGS sequence"/>
</dbReference>
<feature type="chain" id="PRO_5016461911" evidence="1">
    <location>
        <begin position="17"/>
        <end position="150"/>
    </location>
</feature>
<sequence length="150" mass="17330">MRRRFECCVWYQLVGSVRVCLLVVQLRVDVNDGQLYCSLRLVSCSLRLVLSEGYRPDLMTSAMRRRFIKLERNVLMQRLEVAIQISRACLVVIVAQKYKHVAYTHSIQLLQPLFVVVSLFSYQDARTSDDSALSFPLGAEWLATTVHSFR</sequence>
<evidence type="ECO:0000313" key="2">
    <source>
        <dbReference type="EMBL" id="KZV22292.1"/>
    </source>
</evidence>
<organism evidence="2 3">
    <name type="scientific">Dorcoceras hygrometricum</name>
    <dbReference type="NCBI Taxonomy" id="472368"/>
    <lineage>
        <taxon>Eukaryota</taxon>
        <taxon>Viridiplantae</taxon>
        <taxon>Streptophyta</taxon>
        <taxon>Embryophyta</taxon>
        <taxon>Tracheophyta</taxon>
        <taxon>Spermatophyta</taxon>
        <taxon>Magnoliopsida</taxon>
        <taxon>eudicotyledons</taxon>
        <taxon>Gunneridae</taxon>
        <taxon>Pentapetalae</taxon>
        <taxon>asterids</taxon>
        <taxon>lamiids</taxon>
        <taxon>Lamiales</taxon>
        <taxon>Gesneriaceae</taxon>
        <taxon>Didymocarpoideae</taxon>
        <taxon>Trichosporeae</taxon>
        <taxon>Loxocarpinae</taxon>
        <taxon>Dorcoceras</taxon>
    </lineage>
</organism>
<dbReference type="EMBL" id="KV014398">
    <property type="protein sequence ID" value="KZV22292.1"/>
    <property type="molecule type" value="Genomic_DNA"/>
</dbReference>